<dbReference type="InterPro" id="IPR027484">
    <property type="entry name" value="PInositol-4-P-5-kinase_N"/>
</dbReference>
<dbReference type="PANTHER" id="PTHR23086">
    <property type="entry name" value="PHOSPHATIDYLINOSITOL-4-PHOSPHATE 5-KINASE"/>
    <property type="match status" value="1"/>
</dbReference>
<dbReference type="Gene3D" id="3.30.810.10">
    <property type="entry name" value="2-Layer Sandwich"/>
    <property type="match status" value="1"/>
</dbReference>
<feature type="domain" description="PIPK" evidence="3">
    <location>
        <begin position="1"/>
        <end position="352"/>
    </location>
</feature>
<keyword evidence="2" id="KW-1133">Transmembrane helix</keyword>
<dbReference type="GO" id="GO:0005886">
    <property type="term" value="C:plasma membrane"/>
    <property type="evidence" value="ECO:0007669"/>
    <property type="project" value="TreeGrafter"/>
</dbReference>
<dbReference type="AlphaFoldDB" id="A0A074VUZ2"/>
<keyword evidence="1" id="KW-0808">Transferase</keyword>
<dbReference type="PANTHER" id="PTHR23086:SF126">
    <property type="entry name" value="PIPK DOMAIN-CONTAINING PROTEIN"/>
    <property type="match status" value="1"/>
</dbReference>
<keyword evidence="2" id="KW-0472">Membrane</keyword>
<accession>A0A074VUZ2</accession>
<dbReference type="STRING" id="1043003.A0A074VUZ2"/>
<dbReference type="EMBL" id="KL584828">
    <property type="protein sequence ID" value="KEQ64590.1"/>
    <property type="molecule type" value="Genomic_DNA"/>
</dbReference>
<dbReference type="GeneID" id="63914196"/>
<evidence type="ECO:0000313" key="5">
    <source>
        <dbReference type="Proteomes" id="UP000030672"/>
    </source>
</evidence>
<evidence type="ECO:0000259" key="3">
    <source>
        <dbReference type="PROSITE" id="PS51455"/>
    </source>
</evidence>
<dbReference type="RefSeq" id="XP_040881613.1">
    <property type="nucleotide sequence ID" value="XM_041020823.1"/>
</dbReference>
<evidence type="ECO:0000313" key="4">
    <source>
        <dbReference type="EMBL" id="KEQ64590.1"/>
    </source>
</evidence>
<evidence type="ECO:0000256" key="1">
    <source>
        <dbReference type="PROSITE-ProRule" id="PRU00781"/>
    </source>
</evidence>
<dbReference type="Proteomes" id="UP000030672">
    <property type="component" value="Unassembled WGS sequence"/>
</dbReference>
<dbReference type="PROSITE" id="PS51455">
    <property type="entry name" value="PIPK"/>
    <property type="match status" value="1"/>
</dbReference>
<dbReference type="SMART" id="SM00330">
    <property type="entry name" value="PIPKc"/>
    <property type="match status" value="1"/>
</dbReference>
<protein>
    <submittedName>
        <fullName evidence="4">SAICAR synthase-like protein</fullName>
    </submittedName>
</protein>
<dbReference type="GO" id="GO:0046854">
    <property type="term" value="P:phosphatidylinositol phosphate biosynthetic process"/>
    <property type="evidence" value="ECO:0007669"/>
    <property type="project" value="TreeGrafter"/>
</dbReference>
<keyword evidence="1" id="KW-0547">Nucleotide-binding</keyword>
<keyword evidence="1" id="KW-0067">ATP-binding</keyword>
<dbReference type="HOGENOM" id="CLU_052383_0_0_1"/>
<dbReference type="InterPro" id="IPR023610">
    <property type="entry name" value="PInositol-4/5-P-5/4-kinase"/>
</dbReference>
<reference evidence="4 5" key="1">
    <citation type="journal article" date="2014" name="BMC Genomics">
        <title>Genome sequencing of four Aureobasidium pullulans varieties: biotechnological potential, stress tolerance, and description of new species.</title>
        <authorList>
            <person name="Gostin Ar C."/>
            <person name="Ohm R.A."/>
            <person name="Kogej T."/>
            <person name="Sonjak S."/>
            <person name="Turk M."/>
            <person name="Zajc J."/>
            <person name="Zalar P."/>
            <person name="Grube M."/>
            <person name="Sun H."/>
            <person name="Han J."/>
            <person name="Sharma A."/>
            <person name="Chiniquy J."/>
            <person name="Ngan C.Y."/>
            <person name="Lipzen A."/>
            <person name="Barry K."/>
            <person name="Grigoriev I.V."/>
            <person name="Gunde-Cimerman N."/>
        </authorList>
    </citation>
    <scope>NUCLEOTIDE SEQUENCE [LARGE SCALE GENOMIC DNA]</scope>
    <source>
        <strain evidence="4 5">CBS 110374</strain>
    </source>
</reference>
<feature type="transmembrane region" description="Helical" evidence="2">
    <location>
        <begin position="26"/>
        <end position="45"/>
    </location>
</feature>
<keyword evidence="1" id="KW-0418">Kinase</keyword>
<dbReference type="InterPro" id="IPR002498">
    <property type="entry name" value="PInositol-4-P-4/5-kinase_core"/>
</dbReference>
<sequence>MVRQQKIARSIVYAILENNGAKARSLLARILTAIAYLFALYQLSLTKHRNDLFERLREQWQVDEEYYKDSFGQRNGLKPNGDMGFSGSTFYTTGDGAYLVKSVPRGFEHSFFRDEFLEPYYNHMIQYTKSLLIRITDFLEWSRFGIGGLLGTAPTHHIIMENLLIGKEKDSTSKWETWDLKPTSYFFPERDIANGKLTSDATKDRLADKFEDKIVLTQSQADDLFEQLSGDTALLEQCNAVDYSLFLVRIPLSNADDSSACQSQETAIEQSKRPPFVPPMDSWRTGVYSADQKFVFRAAILDFFWAKHKLQPRVMTWLIKAWNLIDRQGHMSITTTPAEYRQRFLSMCHEMIEIRNSS</sequence>
<gene>
    <name evidence="4" type="ORF">M437DRAFT_43884</name>
</gene>
<dbReference type="GO" id="GO:0005524">
    <property type="term" value="F:ATP binding"/>
    <property type="evidence" value="ECO:0007669"/>
    <property type="project" value="UniProtKB-UniRule"/>
</dbReference>
<name>A0A074VUZ2_AURM1</name>
<organism evidence="4 5">
    <name type="scientific">Aureobasidium melanogenum (strain CBS 110374)</name>
    <name type="common">Aureobasidium pullulans var. melanogenum</name>
    <dbReference type="NCBI Taxonomy" id="1043003"/>
    <lineage>
        <taxon>Eukaryota</taxon>
        <taxon>Fungi</taxon>
        <taxon>Dikarya</taxon>
        <taxon>Ascomycota</taxon>
        <taxon>Pezizomycotina</taxon>
        <taxon>Dothideomycetes</taxon>
        <taxon>Dothideomycetidae</taxon>
        <taxon>Dothideales</taxon>
        <taxon>Saccotheciaceae</taxon>
        <taxon>Aureobasidium</taxon>
    </lineage>
</organism>
<dbReference type="Pfam" id="PF01504">
    <property type="entry name" value="PIP5K"/>
    <property type="match status" value="1"/>
</dbReference>
<keyword evidence="2" id="KW-0812">Transmembrane</keyword>
<dbReference type="GO" id="GO:0016308">
    <property type="term" value="F:1-phosphatidylinositol-4-phosphate 5-kinase activity"/>
    <property type="evidence" value="ECO:0007669"/>
    <property type="project" value="TreeGrafter"/>
</dbReference>
<proteinExistence type="predicted"/>
<dbReference type="InterPro" id="IPR027483">
    <property type="entry name" value="PInositol-4-P-4/5-kinase_C_sf"/>
</dbReference>
<evidence type="ECO:0000256" key="2">
    <source>
        <dbReference type="SAM" id="Phobius"/>
    </source>
</evidence>
<dbReference type="Gene3D" id="3.30.800.10">
    <property type="entry name" value="Phosphatidylinositol Phosphate Kinase II Beta"/>
    <property type="match status" value="1"/>
</dbReference>
<keyword evidence="5" id="KW-1185">Reference proteome</keyword>
<dbReference type="SUPFAM" id="SSF56104">
    <property type="entry name" value="SAICAR synthase-like"/>
    <property type="match status" value="1"/>
</dbReference>